<name>A0AA43XJ60_9CLOT</name>
<evidence type="ECO:0000256" key="3">
    <source>
        <dbReference type="ARBA" id="ARBA00022857"/>
    </source>
</evidence>
<evidence type="ECO:0000313" key="11">
    <source>
        <dbReference type="Proteomes" id="UP000449710"/>
    </source>
</evidence>
<feature type="binding site" evidence="6">
    <location>
        <begin position="86"/>
        <end position="87"/>
    </location>
    <ligand>
        <name>NADP(+)</name>
        <dbReference type="ChEBI" id="CHEBI:58349"/>
    </ligand>
</feature>
<dbReference type="RefSeq" id="WP_160719643.1">
    <property type="nucleotide sequence ID" value="NZ_SUMG01000004.1"/>
</dbReference>
<feature type="binding site" evidence="6">
    <location>
        <position position="237"/>
    </location>
    <ligand>
        <name>substrate</name>
    </ligand>
</feature>
<dbReference type="SUPFAM" id="SSF51735">
    <property type="entry name" value="NAD(P)-binding Rossmann-fold domains"/>
    <property type="match status" value="1"/>
</dbReference>
<evidence type="ECO:0000256" key="6">
    <source>
        <dbReference type="HAMAP-Rule" id="MF_00966"/>
    </source>
</evidence>
<feature type="binding site" evidence="6">
    <location>
        <position position="332"/>
    </location>
    <ligand>
        <name>substrate</name>
    </ligand>
</feature>
<keyword evidence="3 6" id="KW-0521">NADP</keyword>
<feature type="binding site" evidence="6">
    <location>
        <position position="184"/>
    </location>
    <ligand>
        <name>substrate</name>
    </ligand>
</feature>
<dbReference type="GO" id="GO:0004345">
    <property type="term" value="F:glucose-6-phosphate dehydrogenase activity"/>
    <property type="evidence" value="ECO:0007669"/>
    <property type="project" value="UniProtKB-UniRule"/>
</dbReference>
<dbReference type="GO" id="GO:0050661">
    <property type="term" value="F:NADP binding"/>
    <property type="evidence" value="ECO:0007669"/>
    <property type="project" value="UniProtKB-UniRule"/>
</dbReference>
<dbReference type="SUPFAM" id="SSF55347">
    <property type="entry name" value="Glyceraldehyde-3-phosphate dehydrogenase-like, C-terminal domain"/>
    <property type="match status" value="1"/>
</dbReference>
<sequence>MEGCLLVIFGATGDLTYRKLLPALYQLEKKALLAKNFGLVAVARKKISTNTYIQEAQKAVKVHTGEEYEGLVWDRLKQRIHYHQLEFNIDGDYESLKKVLENLDRDIDGEGNRLFYLAVAPEYFSNIAGAIKRMDLYRKNQGWKRLMVEKPFGSDLKSATSLNEALTLAFEEKEIYRVDHYLMKEMVQNLIMIRAANQIFEPTWNREHIDHVQIISTESEGVGRRGEYYDQAGALRDMVQNHMLQMVALAAVDLPGNLTAKNLREEKVRVLQSLIPFKEDSIEEQMVLGQYQGYQQEPGVREESSTETYVALRLFLNHPRWLGVPFYLKTGKGMKDKTARIIIQYKLPMGSCCLGKNKKIEQPNRLRINIQPQEGVVLSFNTKQPGTVDTIRPVTMDFCQNCLIGMNTPEAYEKLLGDAIKGDQTLFTHWEEVEASWKWVDTLIDWRKRHPLEVRNYKKASQGPKEGAELVDREPGRQWL</sequence>
<feature type="compositionally biased region" description="Basic and acidic residues" evidence="7">
    <location>
        <begin position="466"/>
        <end position="480"/>
    </location>
</feature>
<dbReference type="InterPro" id="IPR022675">
    <property type="entry name" value="G6P_DH_C"/>
</dbReference>
<evidence type="ECO:0000256" key="1">
    <source>
        <dbReference type="ARBA" id="ARBA00004937"/>
    </source>
</evidence>
<keyword evidence="4 6" id="KW-0560">Oxidoreductase</keyword>
<dbReference type="EMBL" id="SUMG01000004">
    <property type="protein sequence ID" value="NBG87803.1"/>
    <property type="molecule type" value="Genomic_DNA"/>
</dbReference>
<dbReference type="Gene3D" id="3.30.360.10">
    <property type="entry name" value="Dihydrodipicolinate Reductase, domain 2"/>
    <property type="match status" value="1"/>
</dbReference>
<evidence type="ECO:0000256" key="2">
    <source>
        <dbReference type="ARBA" id="ARBA00022526"/>
    </source>
</evidence>
<reference evidence="10 11" key="1">
    <citation type="submission" date="2019-04" db="EMBL/GenBank/DDBJ databases">
        <title>Isachenkonia alkalipeptolytica gen. nov. sp. nov. a new anaerobic, alkiliphilic organothrophic bacterium capable to reduce synthesized ferrihydrite isolated from a soda lake.</title>
        <authorList>
            <person name="Toshchakov S.V."/>
            <person name="Zavarzina D.G."/>
            <person name="Zhilina T.N."/>
            <person name="Kostrikina N.A."/>
            <person name="Kublanov I.V."/>
        </authorList>
    </citation>
    <scope>NUCLEOTIDE SEQUENCE [LARGE SCALE GENOMIC DNA]</scope>
    <source>
        <strain evidence="10 11">Z-1701</strain>
    </source>
</reference>
<dbReference type="GO" id="GO:0006006">
    <property type="term" value="P:glucose metabolic process"/>
    <property type="evidence" value="ECO:0007669"/>
    <property type="project" value="UniProtKB-KW"/>
</dbReference>
<feature type="binding site" evidence="6">
    <location>
        <position position="218"/>
    </location>
    <ligand>
        <name>substrate</name>
    </ligand>
</feature>
<evidence type="ECO:0000256" key="7">
    <source>
        <dbReference type="SAM" id="MobiDB-lite"/>
    </source>
</evidence>
<dbReference type="InterPro" id="IPR001282">
    <property type="entry name" value="G6P_DH"/>
</dbReference>
<keyword evidence="2 6" id="KW-0313">Glucose metabolism</keyword>
<dbReference type="PANTHER" id="PTHR23429">
    <property type="entry name" value="GLUCOSE-6-PHOSPHATE 1-DEHYDROGENASE G6PD"/>
    <property type="match status" value="1"/>
</dbReference>
<proteinExistence type="inferred from homology"/>
<feature type="domain" description="Glucose-6-phosphate dehydrogenase NAD-binding" evidence="8">
    <location>
        <begin position="7"/>
        <end position="189"/>
    </location>
</feature>
<accession>A0AA43XJ60</accession>
<feature type="binding site" evidence="6">
    <location>
        <position position="337"/>
    </location>
    <ligand>
        <name>substrate</name>
    </ligand>
</feature>
<dbReference type="AlphaFoldDB" id="A0AA43XJ60"/>
<dbReference type="GO" id="GO:0009051">
    <property type="term" value="P:pentose-phosphate shunt, oxidative branch"/>
    <property type="evidence" value="ECO:0007669"/>
    <property type="project" value="TreeGrafter"/>
</dbReference>
<dbReference type="EC" id="1.1.1.49" evidence="6"/>
<feature type="region of interest" description="Disordered" evidence="7">
    <location>
        <begin position="458"/>
        <end position="480"/>
    </location>
</feature>
<dbReference type="Proteomes" id="UP000449710">
    <property type="component" value="Unassembled WGS sequence"/>
</dbReference>
<evidence type="ECO:0000259" key="8">
    <source>
        <dbReference type="Pfam" id="PF00479"/>
    </source>
</evidence>
<feature type="binding site" evidence="6">
    <location>
        <position position="44"/>
    </location>
    <ligand>
        <name>NADP(+)</name>
        <dbReference type="ChEBI" id="CHEBI:58349"/>
    </ligand>
</feature>
<dbReference type="NCBIfam" id="TIGR00871">
    <property type="entry name" value="zwf"/>
    <property type="match status" value="1"/>
</dbReference>
<protein>
    <recommendedName>
        <fullName evidence="6">Glucose-6-phosphate 1-dehydrogenase</fullName>
        <shortName evidence="6">G6PD</shortName>
        <ecNumber evidence="6">1.1.1.49</ecNumber>
    </recommendedName>
</protein>
<keyword evidence="11" id="KW-1185">Reference proteome</keyword>
<evidence type="ECO:0000256" key="4">
    <source>
        <dbReference type="ARBA" id="ARBA00023002"/>
    </source>
</evidence>
<comment type="similarity">
    <text evidence="6">Belongs to the glucose-6-phosphate dehydrogenase family.</text>
</comment>
<dbReference type="PANTHER" id="PTHR23429:SF0">
    <property type="entry name" value="GLUCOSE-6-PHOSPHATE 1-DEHYDROGENASE"/>
    <property type="match status" value="1"/>
</dbReference>
<dbReference type="Pfam" id="PF00479">
    <property type="entry name" value="G6PD_N"/>
    <property type="match status" value="1"/>
</dbReference>
<comment type="caution">
    <text evidence="6">Lacks conserved residue(s) required for the propagation of feature annotation.</text>
</comment>
<feature type="binding site" evidence="6">
    <location>
        <position position="150"/>
    </location>
    <ligand>
        <name>NADP(+)</name>
        <dbReference type="ChEBI" id="CHEBI:58349"/>
    </ligand>
</feature>
<evidence type="ECO:0000313" key="10">
    <source>
        <dbReference type="EMBL" id="NBG87803.1"/>
    </source>
</evidence>
<dbReference type="Gene3D" id="3.40.50.720">
    <property type="entry name" value="NAD(P)-binding Rossmann-like Domain"/>
    <property type="match status" value="1"/>
</dbReference>
<organism evidence="10 11">
    <name type="scientific">Isachenkonia alkalipeptolytica</name>
    <dbReference type="NCBI Taxonomy" id="2565777"/>
    <lineage>
        <taxon>Bacteria</taxon>
        <taxon>Bacillati</taxon>
        <taxon>Bacillota</taxon>
        <taxon>Clostridia</taxon>
        <taxon>Eubacteriales</taxon>
        <taxon>Clostridiaceae</taxon>
        <taxon>Isachenkonia</taxon>
    </lineage>
</organism>
<gene>
    <name evidence="6 10" type="primary">zwf</name>
    <name evidence="10" type="ORF">ISALK_04750</name>
</gene>
<keyword evidence="5 6" id="KW-0119">Carbohydrate metabolism</keyword>
<dbReference type="InterPro" id="IPR036291">
    <property type="entry name" value="NAD(P)-bd_dom_sf"/>
</dbReference>
<feature type="active site" description="Proton acceptor" evidence="6">
    <location>
        <position position="242"/>
    </location>
</feature>
<dbReference type="PIRSF" id="PIRSF000110">
    <property type="entry name" value="G6PD"/>
    <property type="match status" value="1"/>
</dbReference>
<dbReference type="Pfam" id="PF02781">
    <property type="entry name" value="G6PD_C"/>
    <property type="match status" value="1"/>
</dbReference>
<dbReference type="GO" id="GO:0005829">
    <property type="term" value="C:cytosol"/>
    <property type="evidence" value="ECO:0007669"/>
    <property type="project" value="TreeGrafter"/>
</dbReference>
<dbReference type="InterPro" id="IPR022674">
    <property type="entry name" value="G6P_DH_NAD-bd"/>
</dbReference>
<evidence type="ECO:0000256" key="5">
    <source>
        <dbReference type="ARBA" id="ARBA00023277"/>
    </source>
</evidence>
<dbReference type="PRINTS" id="PR00079">
    <property type="entry name" value="G6PDHDRGNASE"/>
</dbReference>
<evidence type="ECO:0000259" key="9">
    <source>
        <dbReference type="Pfam" id="PF02781"/>
    </source>
</evidence>
<comment type="pathway">
    <text evidence="1 6">Carbohydrate degradation; pentose phosphate pathway; D-ribulose 5-phosphate from D-glucose 6-phosphate (oxidative stage): step 1/3.</text>
</comment>
<comment type="function">
    <text evidence="6">Catalyzes the oxidation of glucose 6-phosphate to 6-phosphogluconolactone.</text>
</comment>
<dbReference type="HAMAP" id="MF_00966">
    <property type="entry name" value="G6PD"/>
    <property type="match status" value="1"/>
</dbReference>
<comment type="caution">
    <text evidence="10">The sequence shown here is derived from an EMBL/GenBank/DDBJ whole genome shotgun (WGS) entry which is preliminary data.</text>
</comment>
<comment type="catalytic activity">
    <reaction evidence="6">
        <text>D-glucose 6-phosphate + NADP(+) = 6-phospho-D-glucono-1,5-lactone + NADPH + H(+)</text>
        <dbReference type="Rhea" id="RHEA:15841"/>
        <dbReference type="ChEBI" id="CHEBI:15378"/>
        <dbReference type="ChEBI" id="CHEBI:57783"/>
        <dbReference type="ChEBI" id="CHEBI:57955"/>
        <dbReference type="ChEBI" id="CHEBI:58349"/>
        <dbReference type="ChEBI" id="CHEBI:61548"/>
        <dbReference type="EC" id="1.1.1.49"/>
    </reaction>
</comment>
<feature type="binding site" evidence="6">
    <location>
        <position position="180"/>
    </location>
    <ligand>
        <name>substrate</name>
    </ligand>
</feature>
<feature type="domain" description="Glucose-6-phosphate dehydrogenase C-terminal" evidence="9">
    <location>
        <begin position="192"/>
        <end position="479"/>
    </location>
</feature>